<evidence type="ECO:0000313" key="2">
    <source>
        <dbReference type="Proteomes" id="UP000694866"/>
    </source>
</evidence>
<feature type="transmembrane region" description="Helical" evidence="1">
    <location>
        <begin position="109"/>
        <end position="127"/>
    </location>
</feature>
<keyword evidence="1" id="KW-1133">Transmembrane helix</keyword>
<dbReference type="GeneID" id="105265312"/>
<protein>
    <submittedName>
        <fullName evidence="3">Uncharacterized protein</fullName>
    </submittedName>
</protein>
<name>A0A9R1TYY7_9HYME</name>
<dbReference type="Proteomes" id="UP000694866">
    <property type="component" value="Unplaced"/>
</dbReference>
<reference evidence="3" key="1">
    <citation type="submission" date="2025-08" db="UniProtKB">
        <authorList>
            <consortium name="RefSeq"/>
        </authorList>
    </citation>
    <scope>IDENTIFICATION</scope>
    <source>
        <strain evidence="3">USDA-PBARC FA_bdor</strain>
        <tissue evidence="3">Whole organism</tissue>
    </source>
</reference>
<accession>A0A9R1TYY7</accession>
<feature type="transmembrane region" description="Helical" evidence="1">
    <location>
        <begin position="85"/>
        <end position="103"/>
    </location>
</feature>
<gene>
    <name evidence="3" type="primary">LOC105265312</name>
</gene>
<sequence>MLPDVLISSSHLLIGCGSSIYRLINHSSDHYFDVLPEFIFASTGIAAIAGKCLFSLGYHLFWRKYPIDPLLIEEDINSRRNERNVIDSSLSIFGLASLIYALYHHHDYQATGVIIISSLALAEFFFMSEDLLKSQSHTPPEDKKSTDNHLKWLWILSFGTFGCAMNNNYARLATVPCVISNLIYPPDAFSHGWSLRNCLMDYMTLLYIILMTEAICQ</sequence>
<proteinExistence type="predicted"/>
<dbReference type="AlphaFoldDB" id="A0A9R1TYY7"/>
<organism evidence="2 3">
    <name type="scientific">Fopius arisanus</name>
    <dbReference type="NCBI Taxonomy" id="64838"/>
    <lineage>
        <taxon>Eukaryota</taxon>
        <taxon>Metazoa</taxon>
        <taxon>Ecdysozoa</taxon>
        <taxon>Arthropoda</taxon>
        <taxon>Hexapoda</taxon>
        <taxon>Insecta</taxon>
        <taxon>Pterygota</taxon>
        <taxon>Neoptera</taxon>
        <taxon>Endopterygota</taxon>
        <taxon>Hymenoptera</taxon>
        <taxon>Apocrita</taxon>
        <taxon>Ichneumonoidea</taxon>
        <taxon>Braconidae</taxon>
        <taxon>Opiinae</taxon>
        <taxon>Fopius</taxon>
    </lineage>
</organism>
<keyword evidence="1" id="KW-0812">Transmembrane</keyword>
<keyword evidence="2" id="KW-1185">Reference proteome</keyword>
<dbReference type="RefSeq" id="XP_011301047.1">
    <property type="nucleotide sequence ID" value="XM_011302745.1"/>
</dbReference>
<evidence type="ECO:0000256" key="1">
    <source>
        <dbReference type="SAM" id="Phobius"/>
    </source>
</evidence>
<feature type="transmembrane region" description="Helical" evidence="1">
    <location>
        <begin position="38"/>
        <end position="61"/>
    </location>
</feature>
<dbReference type="OrthoDB" id="7689700at2759"/>
<dbReference type="KEGG" id="fas:105265312"/>
<evidence type="ECO:0000313" key="3">
    <source>
        <dbReference type="RefSeq" id="XP_011301047.1"/>
    </source>
</evidence>
<keyword evidence="1" id="KW-0472">Membrane</keyword>